<evidence type="ECO:0000256" key="13">
    <source>
        <dbReference type="SAM" id="MobiDB-lite"/>
    </source>
</evidence>
<dbReference type="GO" id="GO:0005829">
    <property type="term" value="C:cytosol"/>
    <property type="evidence" value="ECO:0007669"/>
    <property type="project" value="TreeGrafter"/>
</dbReference>
<comment type="subunit">
    <text evidence="2 12">Homodimer.</text>
</comment>
<dbReference type="PRINTS" id="PR00085">
    <property type="entry name" value="THFDHDRGNASE"/>
</dbReference>
<feature type="domain" description="Tetrahydrofolate dehydrogenase/cyclohydrolase NAD(P)-binding" evidence="15">
    <location>
        <begin position="139"/>
        <end position="282"/>
    </location>
</feature>
<dbReference type="Gene3D" id="3.40.50.10860">
    <property type="entry name" value="Leucine Dehydrogenase, chain A, domain 1"/>
    <property type="match status" value="1"/>
</dbReference>
<comment type="caution">
    <text evidence="16">The sequence shown here is derived from an EMBL/GenBank/DDBJ whole genome shotgun (WGS) entry which is preliminary data.</text>
</comment>
<dbReference type="SUPFAM" id="SSF53223">
    <property type="entry name" value="Aminoacid dehydrogenase-like, N-terminal domain"/>
    <property type="match status" value="1"/>
</dbReference>
<dbReference type="EC" id="3.5.4.9" evidence="12"/>
<dbReference type="FunFam" id="3.40.50.720:FF:000006">
    <property type="entry name" value="Bifunctional protein FolD"/>
    <property type="match status" value="1"/>
</dbReference>
<evidence type="ECO:0000256" key="4">
    <source>
        <dbReference type="ARBA" id="ARBA00022605"/>
    </source>
</evidence>
<evidence type="ECO:0000256" key="10">
    <source>
        <dbReference type="ARBA" id="ARBA00023167"/>
    </source>
</evidence>
<comment type="similarity">
    <text evidence="12">Belongs to the tetrahydrofolate dehydrogenase/cyclohydrolase family.</text>
</comment>
<evidence type="ECO:0000256" key="7">
    <source>
        <dbReference type="ARBA" id="ARBA00022857"/>
    </source>
</evidence>
<dbReference type="PROSITE" id="PS00767">
    <property type="entry name" value="THF_DHG_CYH_2"/>
    <property type="match status" value="1"/>
</dbReference>
<dbReference type="InterPro" id="IPR020867">
    <property type="entry name" value="THF_DH/CycHdrlase_CS"/>
</dbReference>
<comment type="catalytic activity">
    <reaction evidence="12">
        <text>(6R)-5,10-methenyltetrahydrofolate + H2O = (6R)-10-formyltetrahydrofolate + H(+)</text>
        <dbReference type="Rhea" id="RHEA:23700"/>
        <dbReference type="ChEBI" id="CHEBI:15377"/>
        <dbReference type="ChEBI" id="CHEBI:15378"/>
        <dbReference type="ChEBI" id="CHEBI:57455"/>
        <dbReference type="ChEBI" id="CHEBI:195366"/>
        <dbReference type="EC" id="3.5.4.9"/>
    </reaction>
</comment>
<dbReference type="RefSeq" id="WP_161392061.1">
    <property type="nucleotide sequence ID" value="NZ_JBHSCP010000002.1"/>
</dbReference>
<dbReference type="NCBIfam" id="NF010785">
    <property type="entry name" value="PRK14188.1"/>
    <property type="match status" value="1"/>
</dbReference>
<dbReference type="EMBL" id="WTYJ01000003">
    <property type="protein sequence ID" value="MXP00351.1"/>
    <property type="molecule type" value="Genomic_DNA"/>
</dbReference>
<evidence type="ECO:0000256" key="3">
    <source>
        <dbReference type="ARBA" id="ARBA00022563"/>
    </source>
</evidence>
<evidence type="ECO:0000256" key="6">
    <source>
        <dbReference type="ARBA" id="ARBA00022801"/>
    </source>
</evidence>
<keyword evidence="3 12" id="KW-0554">One-carbon metabolism</keyword>
<dbReference type="PANTHER" id="PTHR48099:SF5">
    <property type="entry name" value="C-1-TETRAHYDROFOLATE SYNTHASE, CYTOPLASMIC"/>
    <property type="match status" value="1"/>
</dbReference>
<evidence type="ECO:0000256" key="9">
    <source>
        <dbReference type="ARBA" id="ARBA00023102"/>
    </source>
</evidence>
<dbReference type="Pfam" id="PF02882">
    <property type="entry name" value="THF_DHG_CYH_C"/>
    <property type="match status" value="1"/>
</dbReference>
<name>A0A6I4TYJ2_9SPHN</name>
<comment type="function">
    <text evidence="12">Catalyzes the oxidation of 5,10-methylenetetrahydrofolate to 5,10-methenyltetrahydrofolate and then the hydrolysis of 5,10-methenyltetrahydrofolate to 10-formyltetrahydrofolate.</text>
</comment>
<keyword evidence="5 12" id="KW-0658">Purine biosynthesis</keyword>
<dbReference type="GO" id="GO:0000105">
    <property type="term" value="P:L-histidine biosynthetic process"/>
    <property type="evidence" value="ECO:0007669"/>
    <property type="project" value="UniProtKB-KW"/>
</dbReference>
<keyword evidence="4 12" id="KW-0028">Amino-acid biosynthesis</keyword>
<dbReference type="GO" id="GO:0004477">
    <property type="term" value="F:methenyltetrahydrofolate cyclohydrolase activity"/>
    <property type="evidence" value="ECO:0007669"/>
    <property type="project" value="UniProtKB-UniRule"/>
</dbReference>
<dbReference type="OrthoDB" id="9803580at2"/>
<dbReference type="InterPro" id="IPR020630">
    <property type="entry name" value="THF_DH/CycHdrlase_cat_dom"/>
</dbReference>
<keyword evidence="9 12" id="KW-0368">Histidine biosynthesis</keyword>
<reference evidence="16 17" key="1">
    <citation type="submission" date="2019-12" db="EMBL/GenBank/DDBJ databases">
        <title>Genomic-based taxomic classification of the family Erythrobacteraceae.</title>
        <authorList>
            <person name="Xu L."/>
        </authorList>
    </citation>
    <scope>NUCLEOTIDE SEQUENCE [LARGE SCALE GENOMIC DNA]</scope>
    <source>
        <strain evidence="16 17">S36</strain>
    </source>
</reference>
<protein>
    <recommendedName>
        <fullName evidence="12">Bifunctional protein FolD</fullName>
    </recommendedName>
    <domain>
        <recommendedName>
            <fullName evidence="12">Methylenetetrahydrofolate dehydrogenase</fullName>
            <ecNumber evidence="12">1.5.1.5</ecNumber>
        </recommendedName>
    </domain>
    <domain>
        <recommendedName>
            <fullName evidence="12">Methenyltetrahydrofolate cyclohydrolase</fullName>
            <ecNumber evidence="12">3.5.4.9</ecNumber>
        </recommendedName>
    </domain>
</protein>
<organism evidence="16 17">
    <name type="scientific">Croceibacterium xixiisoli</name>
    <dbReference type="NCBI Taxonomy" id="1476466"/>
    <lineage>
        <taxon>Bacteria</taxon>
        <taxon>Pseudomonadati</taxon>
        <taxon>Pseudomonadota</taxon>
        <taxon>Alphaproteobacteria</taxon>
        <taxon>Sphingomonadales</taxon>
        <taxon>Erythrobacteraceae</taxon>
        <taxon>Croceibacterium</taxon>
    </lineage>
</organism>
<dbReference type="EC" id="1.5.1.5" evidence="12"/>
<dbReference type="NCBIfam" id="NF010783">
    <property type="entry name" value="PRK14186.1"/>
    <property type="match status" value="1"/>
</dbReference>
<keyword evidence="17" id="KW-1185">Reference proteome</keyword>
<proteinExistence type="inferred from homology"/>
<dbReference type="InterPro" id="IPR036291">
    <property type="entry name" value="NAD(P)-bd_dom_sf"/>
</dbReference>
<evidence type="ECO:0000256" key="5">
    <source>
        <dbReference type="ARBA" id="ARBA00022755"/>
    </source>
</evidence>
<accession>A0A6I4TYJ2</accession>
<dbReference type="NCBIfam" id="NF008058">
    <property type="entry name" value="PRK10792.1"/>
    <property type="match status" value="1"/>
</dbReference>
<feature type="region of interest" description="Disordered" evidence="13">
    <location>
        <begin position="292"/>
        <end position="311"/>
    </location>
</feature>
<dbReference type="PANTHER" id="PTHR48099">
    <property type="entry name" value="C-1-TETRAHYDROFOLATE SYNTHASE, CYTOPLASMIC-RELATED"/>
    <property type="match status" value="1"/>
</dbReference>
<evidence type="ECO:0000256" key="2">
    <source>
        <dbReference type="ARBA" id="ARBA00011738"/>
    </source>
</evidence>
<dbReference type="GO" id="GO:0035999">
    <property type="term" value="P:tetrahydrofolate interconversion"/>
    <property type="evidence" value="ECO:0007669"/>
    <property type="project" value="UniProtKB-UniRule"/>
</dbReference>
<evidence type="ECO:0000256" key="8">
    <source>
        <dbReference type="ARBA" id="ARBA00023002"/>
    </source>
</evidence>
<comment type="catalytic activity">
    <reaction evidence="12">
        <text>(6R)-5,10-methylene-5,6,7,8-tetrahydrofolate + NADP(+) = (6R)-5,10-methenyltetrahydrofolate + NADPH</text>
        <dbReference type="Rhea" id="RHEA:22812"/>
        <dbReference type="ChEBI" id="CHEBI:15636"/>
        <dbReference type="ChEBI" id="CHEBI:57455"/>
        <dbReference type="ChEBI" id="CHEBI:57783"/>
        <dbReference type="ChEBI" id="CHEBI:58349"/>
        <dbReference type="EC" id="1.5.1.5"/>
    </reaction>
</comment>
<evidence type="ECO:0000313" key="17">
    <source>
        <dbReference type="Proteomes" id="UP000469430"/>
    </source>
</evidence>
<gene>
    <name evidence="12 16" type="primary">folD</name>
    <name evidence="16" type="ORF">GRI97_15270</name>
</gene>
<feature type="domain" description="Tetrahydrofolate dehydrogenase/cyclohydrolase catalytic" evidence="14">
    <location>
        <begin position="5"/>
        <end position="120"/>
    </location>
</feature>
<evidence type="ECO:0000256" key="12">
    <source>
        <dbReference type="HAMAP-Rule" id="MF_01576"/>
    </source>
</evidence>
<dbReference type="GO" id="GO:0004488">
    <property type="term" value="F:methylenetetrahydrofolate dehydrogenase (NADP+) activity"/>
    <property type="evidence" value="ECO:0007669"/>
    <property type="project" value="UniProtKB-UniRule"/>
</dbReference>
<dbReference type="Proteomes" id="UP000469430">
    <property type="component" value="Unassembled WGS sequence"/>
</dbReference>
<dbReference type="CDD" id="cd01080">
    <property type="entry name" value="NAD_bind_m-THF_DH_Cyclohyd"/>
    <property type="match status" value="1"/>
</dbReference>
<evidence type="ECO:0000259" key="15">
    <source>
        <dbReference type="Pfam" id="PF02882"/>
    </source>
</evidence>
<keyword evidence="10 12" id="KW-0486">Methionine biosynthesis</keyword>
<dbReference type="GO" id="GO:0006164">
    <property type="term" value="P:purine nucleotide biosynthetic process"/>
    <property type="evidence" value="ECO:0007669"/>
    <property type="project" value="UniProtKB-KW"/>
</dbReference>
<dbReference type="InterPro" id="IPR046346">
    <property type="entry name" value="Aminoacid_DH-like_N_sf"/>
</dbReference>
<dbReference type="UniPathway" id="UPA00193"/>
<dbReference type="Gene3D" id="3.40.50.720">
    <property type="entry name" value="NAD(P)-binding Rossmann-like Domain"/>
    <property type="match status" value="1"/>
</dbReference>
<dbReference type="GO" id="GO:0009086">
    <property type="term" value="P:methionine biosynthetic process"/>
    <property type="evidence" value="ECO:0007669"/>
    <property type="project" value="UniProtKB-KW"/>
</dbReference>
<comment type="pathway">
    <text evidence="1 12">One-carbon metabolism; tetrahydrofolate interconversion.</text>
</comment>
<dbReference type="InterPro" id="IPR000672">
    <property type="entry name" value="THF_DH/CycHdrlase"/>
</dbReference>
<dbReference type="Pfam" id="PF00763">
    <property type="entry name" value="THF_DHG_CYH"/>
    <property type="match status" value="1"/>
</dbReference>
<dbReference type="HAMAP" id="MF_01576">
    <property type="entry name" value="THF_DHG_CYH"/>
    <property type="match status" value="1"/>
</dbReference>
<keyword evidence="11 12" id="KW-0511">Multifunctional enzyme</keyword>
<dbReference type="AlphaFoldDB" id="A0A6I4TYJ2"/>
<evidence type="ECO:0000256" key="1">
    <source>
        <dbReference type="ARBA" id="ARBA00004777"/>
    </source>
</evidence>
<evidence type="ECO:0000313" key="16">
    <source>
        <dbReference type="EMBL" id="MXP00351.1"/>
    </source>
</evidence>
<feature type="binding site" evidence="12">
    <location>
        <position position="190"/>
    </location>
    <ligand>
        <name>NADP(+)</name>
        <dbReference type="ChEBI" id="CHEBI:58349"/>
    </ligand>
</feature>
<keyword evidence="7 12" id="KW-0521">NADP</keyword>
<dbReference type="SUPFAM" id="SSF51735">
    <property type="entry name" value="NAD(P)-binding Rossmann-fold domains"/>
    <property type="match status" value="1"/>
</dbReference>
<dbReference type="FunFam" id="3.40.50.10860:FF:000005">
    <property type="entry name" value="C-1-tetrahydrofolate synthase, cytoplasmic, putative"/>
    <property type="match status" value="1"/>
</dbReference>
<feature type="binding site" evidence="12">
    <location>
        <position position="231"/>
    </location>
    <ligand>
        <name>NADP(+)</name>
        <dbReference type="ChEBI" id="CHEBI:58349"/>
    </ligand>
</feature>
<evidence type="ECO:0000259" key="14">
    <source>
        <dbReference type="Pfam" id="PF00763"/>
    </source>
</evidence>
<keyword evidence="8 12" id="KW-0560">Oxidoreductase</keyword>
<sequence>MAEIIDGRAVANKLDERTKQQVDEMVAEGLPRPGLTVILVGDDGASQVYVRRKIKACEKVGIISTEHRLPAETSQADLLALVEQLNADPEVHGILCQVPLPDHIDTRTVLRSISPDKDVDGFHPVNVGRLSTGTGGIVPCTPLGVMLLLETVVDDFIGKDAVVIGKSNIVGKPVANLLLDRECTVTVTHIHTANLPEIASKADIIVAAAGAPELVKGSWVKPGAVIIDVGITRIMGDNGKERLVGDVKFDEVQHAKAVTPVPGGVGPMTISCLLANTVQAARALAGGNPAPTGENLYHDAPDRSMFGADKA</sequence>
<dbReference type="InterPro" id="IPR020631">
    <property type="entry name" value="THF_DH/CycHdrlase_NAD-bd_dom"/>
</dbReference>
<keyword evidence="6 12" id="KW-0378">Hydrolase</keyword>
<evidence type="ECO:0000256" key="11">
    <source>
        <dbReference type="ARBA" id="ARBA00023268"/>
    </source>
</evidence>
<feature type="binding site" evidence="12">
    <location>
        <begin position="165"/>
        <end position="167"/>
    </location>
    <ligand>
        <name>NADP(+)</name>
        <dbReference type="ChEBI" id="CHEBI:58349"/>
    </ligand>
</feature>